<dbReference type="Proteomes" id="UP000285301">
    <property type="component" value="Unassembled WGS sequence"/>
</dbReference>
<feature type="binding site" evidence="6">
    <location>
        <position position="45"/>
    </location>
    <ligand>
        <name>ATP</name>
        <dbReference type="ChEBI" id="CHEBI:30616"/>
    </ligand>
</feature>
<keyword evidence="3 6" id="KW-0547">Nucleotide-binding</keyword>
<keyword evidence="5 6" id="KW-0067">ATP-binding</keyword>
<dbReference type="EMBL" id="NCKU01004894">
    <property type="protein sequence ID" value="RWS05299.1"/>
    <property type="molecule type" value="Genomic_DNA"/>
</dbReference>
<dbReference type="PANTHER" id="PTHR24342">
    <property type="entry name" value="SERINE/THREONINE-PROTEIN KINASE 17"/>
    <property type="match status" value="1"/>
</dbReference>
<dbReference type="FunFam" id="3.30.200.20:FF:000110">
    <property type="entry name" value="Death-associated kinase 3, isoform CRA_a"/>
    <property type="match status" value="1"/>
</dbReference>
<accession>A0A443QQT7</accession>
<dbReference type="OrthoDB" id="504170at2759"/>
<keyword evidence="1 7" id="KW-0723">Serine/threonine-protein kinase</keyword>
<organism evidence="9 10">
    <name type="scientific">Dinothrombium tinctorium</name>
    <dbReference type="NCBI Taxonomy" id="1965070"/>
    <lineage>
        <taxon>Eukaryota</taxon>
        <taxon>Metazoa</taxon>
        <taxon>Ecdysozoa</taxon>
        <taxon>Arthropoda</taxon>
        <taxon>Chelicerata</taxon>
        <taxon>Arachnida</taxon>
        <taxon>Acari</taxon>
        <taxon>Acariformes</taxon>
        <taxon>Trombidiformes</taxon>
        <taxon>Prostigmata</taxon>
        <taxon>Anystina</taxon>
        <taxon>Parasitengona</taxon>
        <taxon>Trombidioidea</taxon>
        <taxon>Trombidiidae</taxon>
        <taxon>Dinothrombium</taxon>
    </lineage>
</organism>
<evidence type="ECO:0000256" key="1">
    <source>
        <dbReference type="ARBA" id="ARBA00022527"/>
    </source>
</evidence>
<comment type="similarity">
    <text evidence="7">Belongs to the protein kinase superfamily.</text>
</comment>
<dbReference type="SUPFAM" id="SSF56112">
    <property type="entry name" value="Protein kinase-like (PK-like)"/>
    <property type="match status" value="1"/>
</dbReference>
<dbReference type="GO" id="GO:0004674">
    <property type="term" value="F:protein serine/threonine kinase activity"/>
    <property type="evidence" value="ECO:0007669"/>
    <property type="project" value="UniProtKB-KW"/>
</dbReference>
<evidence type="ECO:0000256" key="4">
    <source>
        <dbReference type="ARBA" id="ARBA00022777"/>
    </source>
</evidence>
<feature type="non-terminal residue" evidence="9">
    <location>
        <position position="345"/>
    </location>
</feature>
<dbReference type="InterPro" id="IPR000719">
    <property type="entry name" value="Prot_kinase_dom"/>
</dbReference>
<dbReference type="FunFam" id="1.10.510.10:FF:000571">
    <property type="entry name" value="Maternal embryonic leucine zipper kinase"/>
    <property type="match status" value="1"/>
</dbReference>
<dbReference type="Gene3D" id="3.30.200.20">
    <property type="entry name" value="Phosphorylase Kinase, domain 1"/>
    <property type="match status" value="1"/>
</dbReference>
<dbReference type="InterPro" id="IPR017441">
    <property type="entry name" value="Protein_kinase_ATP_BS"/>
</dbReference>
<dbReference type="GO" id="GO:0043065">
    <property type="term" value="P:positive regulation of apoptotic process"/>
    <property type="evidence" value="ECO:0007669"/>
    <property type="project" value="TreeGrafter"/>
</dbReference>
<feature type="domain" description="Protein kinase" evidence="8">
    <location>
        <begin position="12"/>
        <end position="273"/>
    </location>
</feature>
<dbReference type="InterPro" id="IPR011009">
    <property type="entry name" value="Kinase-like_dom_sf"/>
</dbReference>
<dbReference type="InterPro" id="IPR008271">
    <property type="entry name" value="Ser/Thr_kinase_AS"/>
</dbReference>
<keyword evidence="10" id="KW-1185">Reference proteome</keyword>
<dbReference type="PROSITE" id="PS00107">
    <property type="entry name" value="PROTEIN_KINASE_ATP"/>
    <property type="match status" value="1"/>
</dbReference>
<protein>
    <submittedName>
        <fullName evidence="9">Death-associated protein kinase 2-like isoform X2</fullName>
    </submittedName>
</protein>
<evidence type="ECO:0000256" key="3">
    <source>
        <dbReference type="ARBA" id="ARBA00022741"/>
    </source>
</evidence>
<dbReference type="GO" id="GO:0005634">
    <property type="term" value="C:nucleus"/>
    <property type="evidence" value="ECO:0007669"/>
    <property type="project" value="TreeGrafter"/>
</dbReference>
<dbReference type="GO" id="GO:0035556">
    <property type="term" value="P:intracellular signal transduction"/>
    <property type="evidence" value="ECO:0007669"/>
    <property type="project" value="TreeGrafter"/>
</dbReference>
<proteinExistence type="inferred from homology"/>
<sequence length="345" mass="39806">MEFKTDSIYNEYEMCEEIGSGQFAVVKRCIQRRSGKEFAAKFIKKKRTKSSRRGVAIEDVEREVNILKNLNHENIVQLFDVFDNGNEVILILELVRGGELFDLLSGNERLSERDAIAYIKQILVGLKHMHEKNIAHLDLKPENIMLLENQNTHRIKLIDFGLSRLLLSNNDVREMMGTPEFVAPEIISYEPVTLASDMWSLGVITYNLLSGTSPFLGESKQDTFANITAVNYKFDEEYFSEISNEGINFITKLLVRDPRKRNTVYDCLNHPWIAKEEINIFRCVINVDQIKSHTAYLRWKHTVKVISLCNRLSRNLKVRQKSENLSINSVISSISTVQNNKETEE</sequence>
<dbReference type="PROSITE" id="PS00108">
    <property type="entry name" value="PROTEIN_KINASE_ST"/>
    <property type="match status" value="1"/>
</dbReference>
<dbReference type="AlphaFoldDB" id="A0A443QQT7"/>
<keyword evidence="4 9" id="KW-0418">Kinase</keyword>
<dbReference type="Pfam" id="PF00069">
    <property type="entry name" value="Pkinase"/>
    <property type="match status" value="1"/>
</dbReference>
<evidence type="ECO:0000259" key="8">
    <source>
        <dbReference type="PROSITE" id="PS50011"/>
    </source>
</evidence>
<comment type="caution">
    <text evidence="9">The sequence shown here is derived from an EMBL/GenBank/DDBJ whole genome shotgun (WGS) entry which is preliminary data.</text>
</comment>
<evidence type="ECO:0000313" key="10">
    <source>
        <dbReference type="Proteomes" id="UP000285301"/>
    </source>
</evidence>
<name>A0A443QQT7_9ACAR</name>
<evidence type="ECO:0000256" key="7">
    <source>
        <dbReference type="RuleBase" id="RU000304"/>
    </source>
</evidence>
<keyword evidence="2" id="KW-0808">Transferase</keyword>
<dbReference type="STRING" id="1965070.A0A443QQT7"/>
<reference evidence="9 10" key="1">
    <citation type="journal article" date="2018" name="Gigascience">
        <title>Genomes of trombidid mites reveal novel predicted allergens and laterally-transferred genes associated with secondary metabolism.</title>
        <authorList>
            <person name="Dong X."/>
            <person name="Chaisiri K."/>
            <person name="Xia D."/>
            <person name="Armstrong S.D."/>
            <person name="Fang Y."/>
            <person name="Donnelly M.J."/>
            <person name="Kadowaki T."/>
            <person name="McGarry J.W."/>
            <person name="Darby A.C."/>
            <person name="Makepeace B.L."/>
        </authorList>
    </citation>
    <scope>NUCLEOTIDE SEQUENCE [LARGE SCALE GENOMIC DNA]</scope>
    <source>
        <strain evidence="9">UoL-WK</strain>
    </source>
</reference>
<evidence type="ECO:0000256" key="6">
    <source>
        <dbReference type="PROSITE-ProRule" id="PRU10141"/>
    </source>
</evidence>
<dbReference type="PROSITE" id="PS50011">
    <property type="entry name" value="PROTEIN_KINASE_DOM"/>
    <property type="match status" value="1"/>
</dbReference>
<gene>
    <name evidence="9" type="ORF">B4U79_03266</name>
</gene>
<dbReference type="PANTHER" id="PTHR24342:SF14">
    <property type="entry name" value="DEATH-ASSOCIATED PROTEIN KINASE DAPK-1"/>
    <property type="match status" value="1"/>
</dbReference>
<evidence type="ECO:0000256" key="2">
    <source>
        <dbReference type="ARBA" id="ARBA00022679"/>
    </source>
</evidence>
<dbReference type="GO" id="GO:0005524">
    <property type="term" value="F:ATP binding"/>
    <property type="evidence" value="ECO:0007669"/>
    <property type="project" value="UniProtKB-UniRule"/>
</dbReference>
<evidence type="ECO:0000256" key="5">
    <source>
        <dbReference type="ARBA" id="ARBA00022840"/>
    </source>
</evidence>
<dbReference type="SMART" id="SM00220">
    <property type="entry name" value="S_TKc"/>
    <property type="match status" value="1"/>
</dbReference>
<dbReference type="Gene3D" id="1.10.510.10">
    <property type="entry name" value="Transferase(Phosphotransferase) domain 1"/>
    <property type="match status" value="1"/>
</dbReference>
<evidence type="ECO:0000313" key="9">
    <source>
        <dbReference type="EMBL" id="RWS05299.1"/>
    </source>
</evidence>